<organism evidence="2 3">
    <name type="scientific">Pseudomonas duriflava</name>
    <dbReference type="NCBI Taxonomy" id="459528"/>
    <lineage>
        <taxon>Bacteria</taxon>
        <taxon>Pseudomonadati</taxon>
        <taxon>Pseudomonadota</taxon>
        <taxon>Gammaproteobacteria</taxon>
        <taxon>Pseudomonadales</taxon>
        <taxon>Pseudomonadaceae</taxon>
        <taxon>Pseudomonas</taxon>
    </lineage>
</organism>
<keyword evidence="3" id="KW-1185">Reference proteome</keyword>
<dbReference type="SUPFAM" id="SSF51161">
    <property type="entry name" value="Trimeric LpxA-like enzymes"/>
    <property type="match status" value="1"/>
</dbReference>
<dbReference type="PANTHER" id="PTHR43300">
    <property type="entry name" value="ACETYLTRANSFERASE"/>
    <property type="match status" value="1"/>
</dbReference>
<proteinExistence type="inferred from homology"/>
<name>A0A562QKV8_9PSED</name>
<protein>
    <submittedName>
        <fullName evidence="2">Acetyltransferase-like isoleucine patch superfamily enzyme</fullName>
    </submittedName>
</protein>
<evidence type="ECO:0000256" key="1">
    <source>
        <dbReference type="ARBA" id="ARBA00007274"/>
    </source>
</evidence>
<comment type="similarity">
    <text evidence="1">Belongs to the transferase hexapeptide repeat family.</text>
</comment>
<dbReference type="Pfam" id="PF00132">
    <property type="entry name" value="Hexapep"/>
    <property type="match status" value="1"/>
</dbReference>
<dbReference type="OrthoDB" id="9815592at2"/>
<dbReference type="InterPro" id="IPR050179">
    <property type="entry name" value="Trans_hexapeptide_repeat"/>
</dbReference>
<dbReference type="RefSeq" id="WP_145137886.1">
    <property type="nucleotide sequence ID" value="NZ_VLKY01000002.1"/>
</dbReference>
<dbReference type="GO" id="GO:0016740">
    <property type="term" value="F:transferase activity"/>
    <property type="evidence" value="ECO:0007669"/>
    <property type="project" value="UniProtKB-KW"/>
</dbReference>
<evidence type="ECO:0000313" key="2">
    <source>
        <dbReference type="EMBL" id="TWI57397.1"/>
    </source>
</evidence>
<gene>
    <name evidence="2" type="ORF">IQ22_00613</name>
</gene>
<dbReference type="InterPro" id="IPR001451">
    <property type="entry name" value="Hexapep"/>
</dbReference>
<reference evidence="2 3" key="1">
    <citation type="journal article" date="2015" name="Stand. Genomic Sci.">
        <title>Genomic Encyclopedia of Bacterial and Archaeal Type Strains, Phase III: the genomes of soil and plant-associated and newly described type strains.</title>
        <authorList>
            <person name="Whitman W.B."/>
            <person name="Woyke T."/>
            <person name="Klenk H.P."/>
            <person name="Zhou Y."/>
            <person name="Lilburn T.G."/>
            <person name="Beck B.J."/>
            <person name="De Vos P."/>
            <person name="Vandamme P."/>
            <person name="Eisen J.A."/>
            <person name="Garrity G."/>
            <person name="Hugenholtz P."/>
            <person name="Kyrpides N.C."/>
        </authorList>
    </citation>
    <scope>NUCLEOTIDE SEQUENCE [LARGE SCALE GENOMIC DNA]</scope>
    <source>
        <strain evidence="2 3">CGMCC 1.6858</strain>
    </source>
</reference>
<comment type="caution">
    <text evidence="2">The sequence shown here is derived from an EMBL/GenBank/DDBJ whole genome shotgun (WGS) entry which is preliminary data.</text>
</comment>
<dbReference type="PANTHER" id="PTHR43300:SF11">
    <property type="entry name" value="ACETYLTRANSFERASE RV3034C-RELATED"/>
    <property type="match status" value="1"/>
</dbReference>
<evidence type="ECO:0000313" key="3">
    <source>
        <dbReference type="Proteomes" id="UP000316905"/>
    </source>
</evidence>
<dbReference type="Proteomes" id="UP000316905">
    <property type="component" value="Unassembled WGS sequence"/>
</dbReference>
<dbReference type="Gene3D" id="2.160.10.10">
    <property type="entry name" value="Hexapeptide repeat proteins"/>
    <property type="match status" value="1"/>
</dbReference>
<dbReference type="EMBL" id="VLKY01000002">
    <property type="protein sequence ID" value="TWI57397.1"/>
    <property type="molecule type" value="Genomic_DNA"/>
</dbReference>
<accession>A0A562QKV8</accession>
<dbReference type="CDD" id="cd03349">
    <property type="entry name" value="LbH_XAT"/>
    <property type="match status" value="1"/>
</dbReference>
<dbReference type="InterPro" id="IPR011004">
    <property type="entry name" value="Trimer_LpxA-like_sf"/>
</dbReference>
<dbReference type="AlphaFoldDB" id="A0A562QKV8"/>
<keyword evidence="2" id="KW-0808">Transferase</keyword>
<sequence>MVLIDSLSQLFKRKKKEPNKLLRNQTRMQGRYPGYQFGVGTYGRPCISDWKEGSTLEIGNYCSIAEGVHFYLGGHHRTDWLSSFPFPAFIEEAKGVPDFGGTHGDIIVGSDVWLCSQAIILSGVKIGHGAVVAAGSVVTKDVPPYTVVGGNPARVIKKRFNDETCEFLLASRWWEWPESEVRSIAKLLCSSDLEPFKAYCQARIANGSAGS</sequence>